<accession>A0A010RJD1</accession>
<reference evidence="3 4" key="1">
    <citation type="submission" date="2014-02" db="EMBL/GenBank/DDBJ databases">
        <title>The genome sequence of Colletotrichum fioriniae PJ7.</title>
        <authorList>
            <person name="Baroncelli R."/>
            <person name="Thon M.R."/>
        </authorList>
    </citation>
    <scope>NUCLEOTIDE SEQUENCE [LARGE SCALE GENOMIC DNA]</scope>
    <source>
        <strain evidence="3 4">PJ7</strain>
    </source>
</reference>
<gene>
    <name evidence="3" type="ORF">CFIO01_04168</name>
</gene>
<dbReference type="EMBL" id="JARH01000678">
    <property type="protein sequence ID" value="EXF77914.1"/>
    <property type="molecule type" value="Genomic_DNA"/>
</dbReference>
<dbReference type="HOGENOM" id="CLU_1767902_0_0_1"/>
<feature type="region of interest" description="Disordered" evidence="1">
    <location>
        <begin position="120"/>
        <end position="147"/>
    </location>
</feature>
<sequence length="147" mass="16104">MKFSRSSRILGAALAVSSICLAMPQEISRGNQPSAPRVGEVPYEHSPYDDTPYNETPHEGSPEEPSPYEQQPRENPLYGKPSYEQPPQERSSYGQSPYGRDRAVSIIEWEVGSPALYAARSVDDPDTCPKGTGIYPLLPSLPPSSLP</sequence>
<evidence type="ECO:0000313" key="4">
    <source>
        <dbReference type="Proteomes" id="UP000020467"/>
    </source>
</evidence>
<protein>
    <submittedName>
        <fullName evidence="3">Uncharacterized protein</fullName>
    </submittedName>
</protein>
<dbReference type="KEGG" id="cfj:CFIO01_04168"/>
<feature type="region of interest" description="Disordered" evidence="1">
    <location>
        <begin position="26"/>
        <end position="99"/>
    </location>
</feature>
<comment type="caution">
    <text evidence="3">The sequence shown here is derived from an EMBL/GenBank/DDBJ whole genome shotgun (WGS) entry which is preliminary data.</text>
</comment>
<evidence type="ECO:0000256" key="1">
    <source>
        <dbReference type="SAM" id="MobiDB-lite"/>
    </source>
</evidence>
<feature type="signal peptide" evidence="2">
    <location>
        <begin position="1"/>
        <end position="22"/>
    </location>
</feature>
<organism evidence="3 4">
    <name type="scientific">Colletotrichum fioriniae PJ7</name>
    <dbReference type="NCBI Taxonomy" id="1445577"/>
    <lineage>
        <taxon>Eukaryota</taxon>
        <taxon>Fungi</taxon>
        <taxon>Dikarya</taxon>
        <taxon>Ascomycota</taxon>
        <taxon>Pezizomycotina</taxon>
        <taxon>Sordariomycetes</taxon>
        <taxon>Hypocreomycetidae</taxon>
        <taxon>Glomerellales</taxon>
        <taxon>Glomerellaceae</taxon>
        <taxon>Colletotrichum</taxon>
        <taxon>Colletotrichum acutatum species complex</taxon>
    </lineage>
</organism>
<feature type="chain" id="PRO_5001455820" evidence="2">
    <location>
        <begin position="23"/>
        <end position="147"/>
    </location>
</feature>
<name>A0A010RJD1_9PEZI</name>
<evidence type="ECO:0000313" key="3">
    <source>
        <dbReference type="EMBL" id="EXF77914.1"/>
    </source>
</evidence>
<keyword evidence="2" id="KW-0732">Signal</keyword>
<evidence type="ECO:0000256" key="2">
    <source>
        <dbReference type="SAM" id="SignalP"/>
    </source>
</evidence>
<dbReference type="Proteomes" id="UP000020467">
    <property type="component" value="Unassembled WGS sequence"/>
</dbReference>
<dbReference type="OrthoDB" id="4849938at2759"/>
<dbReference type="AlphaFoldDB" id="A0A010RJD1"/>
<proteinExistence type="predicted"/>
<keyword evidence="4" id="KW-1185">Reference proteome</keyword>